<dbReference type="InterPro" id="IPR036691">
    <property type="entry name" value="Endo/exonu/phosph_ase_sf"/>
</dbReference>
<dbReference type="InterPro" id="IPR005135">
    <property type="entry name" value="Endo/exonuclease/phosphatase"/>
</dbReference>
<dbReference type="Pfam" id="PF03372">
    <property type="entry name" value="Exo_endo_phos"/>
    <property type="match status" value="1"/>
</dbReference>
<evidence type="ECO:0000313" key="3">
    <source>
        <dbReference type="Proteomes" id="UP000050525"/>
    </source>
</evidence>
<comment type="caution">
    <text evidence="2">The sequence shown here is derived from an EMBL/GenBank/DDBJ whole genome shotgun (WGS) entry which is preliminary data.</text>
</comment>
<dbReference type="EMBL" id="AKHW03006769">
    <property type="protein sequence ID" value="KYO18906.1"/>
    <property type="molecule type" value="Genomic_DNA"/>
</dbReference>
<feature type="domain" description="Endonuclease/exonuclease/phosphatase" evidence="1">
    <location>
        <begin position="9"/>
        <end position="105"/>
    </location>
</feature>
<name>A0A151M346_ALLMI</name>
<proteinExistence type="predicted"/>
<dbReference type="Proteomes" id="UP000050525">
    <property type="component" value="Unassembled WGS sequence"/>
</dbReference>
<reference evidence="2 3" key="1">
    <citation type="journal article" date="2012" name="Genome Biol.">
        <title>Sequencing three crocodilian genomes to illuminate the evolution of archosaurs and amniotes.</title>
        <authorList>
            <person name="St John J.A."/>
            <person name="Braun E.L."/>
            <person name="Isberg S.R."/>
            <person name="Miles L.G."/>
            <person name="Chong A.Y."/>
            <person name="Gongora J."/>
            <person name="Dalzell P."/>
            <person name="Moran C."/>
            <person name="Bed'hom B."/>
            <person name="Abzhanov A."/>
            <person name="Burgess S.C."/>
            <person name="Cooksey A.M."/>
            <person name="Castoe T.A."/>
            <person name="Crawford N.G."/>
            <person name="Densmore L.D."/>
            <person name="Drew J.C."/>
            <person name="Edwards S.V."/>
            <person name="Faircloth B.C."/>
            <person name="Fujita M.K."/>
            <person name="Greenwold M.J."/>
            <person name="Hoffmann F.G."/>
            <person name="Howard J.M."/>
            <person name="Iguchi T."/>
            <person name="Janes D.E."/>
            <person name="Khan S.Y."/>
            <person name="Kohno S."/>
            <person name="de Koning A.J."/>
            <person name="Lance S.L."/>
            <person name="McCarthy F.M."/>
            <person name="McCormack J.E."/>
            <person name="Merchant M.E."/>
            <person name="Peterson D.G."/>
            <person name="Pollock D.D."/>
            <person name="Pourmand N."/>
            <person name="Raney B.J."/>
            <person name="Roessler K.A."/>
            <person name="Sanford J.R."/>
            <person name="Sawyer R.H."/>
            <person name="Schmidt C.J."/>
            <person name="Triplett E.W."/>
            <person name="Tuberville T.D."/>
            <person name="Venegas-Anaya M."/>
            <person name="Howard J.T."/>
            <person name="Jarvis E.D."/>
            <person name="Guillette L.J.Jr."/>
            <person name="Glenn T.C."/>
            <person name="Green R.E."/>
            <person name="Ray D.A."/>
        </authorList>
    </citation>
    <scope>NUCLEOTIDE SEQUENCE [LARGE SCALE GENOMIC DNA]</scope>
    <source>
        <strain evidence="2">KSC_2009_1</strain>
    </source>
</reference>
<protein>
    <recommendedName>
        <fullName evidence="1">Endonuclease/exonuclease/phosphatase domain-containing protein</fullName>
    </recommendedName>
</protein>
<organism evidence="2 3">
    <name type="scientific">Alligator mississippiensis</name>
    <name type="common">American alligator</name>
    <dbReference type="NCBI Taxonomy" id="8496"/>
    <lineage>
        <taxon>Eukaryota</taxon>
        <taxon>Metazoa</taxon>
        <taxon>Chordata</taxon>
        <taxon>Craniata</taxon>
        <taxon>Vertebrata</taxon>
        <taxon>Euteleostomi</taxon>
        <taxon>Archelosauria</taxon>
        <taxon>Archosauria</taxon>
        <taxon>Crocodylia</taxon>
        <taxon>Alligatoridae</taxon>
        <taxon>Alligatorinae</taxon>
        <taxon>Alligator</taxon>
    </lineage>
</organism>
<dbReference type="GO" id="GO:0003824">
    <property type="term" value="F:catalytic activity"/>
    <property type="evidence" value="ECO:0007669"/>
    <property type="project" value="InterPro"/>
</dbReference>
<sequence length="217" mass="24826">MERVAITMPTGRTVMLTGDFNCVIAEEDRVSGNKGTGMDRSSKQLGQLVCDHGLVDAVKKAQGPGGHFTQVDPAGNTKSRIDFVFLPTGWKAEEAKCTPVCFSDHSLLTLRIDLGGQLERGRGVWKLNTSLLEDEQTRRSYREHYAGWWTLRELYQNQTEWWASVKERTRSFFQTVGKGWALFHQRRHKCLTCKLQDLHRQAVVEQDVREAMWELKA</sequence>
<accession>A0A151M346</accession>
<dbReference type="AlphaFoldDB" id="A0A151M346"/>
<dbReference type="SUPFAM" id="SSF56219">
    <property type="entry name" value="DNase I-like"/>
    <property type="match status" value="1"/>
</dbReference>
<dbReference type="Gene3D" id="3.60.10.10">
    <property type="entry name" value="Endonuclease/exonuclease/phosphatase"/>
    <property type="match status" value="1"/>
</dbReference>
<evidence type="ECO:0000259" key="1">
    <source>
        <dbReference type="Pfam" id="PF03372"/>
    </source>
</evidence>
<keyword evidence="3" id="KW-1185">Reference proteome</keyword>
<evidence type="ECO:0000313" key="2">
    <source>
        <dbReference type="EMBL" id="KYO18906.1"/>
    </source>
</evidence>
<gene>
    <name evidence="2" type="ORF">Y1Q_0018885</name>
</gene>